<name>A0A6C0I131_9ZZZZ</name>
<dbReference type="EMBL" id="MN740058">
    <property type="protein sequence ID" value="QHT86115.1"/>
    <property type="molecule type" value="Genomic_DNA"/>
</dbReference>
<accession>A0A6C0I131</accession>
<evidence type="ECO:0000313" key="1">
    <source>
        <dbReference type="EMBL" id="QHT86115.1"/>
    </source>
</evidence>
<organism evidence="1">
    <name type="scientific">viral metagenome</name>
    <dbReference type="NCBI Taxonomy" id="1070528"/>
    <lineage>
        <taxon>unclassified sequences</taxon>
        <taxon>metagenomes</taxon>
        <taxon>organismal metagenomes</taxon>
    </lineage>
</organism>
<proteinExistence type="predicted"/>
<protein>
    <submittedName>
        <fullName evidence="1">Uncharacterized protein</fullName>
    </submittedName>
</protein>
<reference evidence="1" key="1">
    <citation type="journal article" date="2020" name="Nature">
        <title>Giant virus diversity and host interactions through global metagenomics.</title>
        <authorList>
            <person name="Schulz F."/>
            <person name="Roux S."/>
            <person name="Paez-Espino D."/>
            <person name="Jungbluth S."/>
            <person name="Walsh D.A."/>
            <person name="Denef V.J."/>
            <person name="McMahon K.D."/>
            <person name="Konstantinidis K.T."/>
            <person name="Eloe-Fadrosh E.A."/>
            <person name="Kyrpides N.C."/>
            <person name="Woyke T."/>
        </authorList>
    </citation>
    <scope>NUCLEOTIDE SEQUENCE</scope>
    <source>
        <strain evidence="1">GVMAG-M-3300023184-184</strain>
    </source>
</reference>
<sequence length="134" mass="15624">MQTKSYTNRVHVEPFLTQISDINEYKQIEDFNTKINNLLNEMNNTIGHINRIKVIKRLYEVINKEILQIYPIIQRTISLESATKLLTAIDYQAKDSANKIEKLTVKMNDNKLLFDTHSLLHHVGSKIQPLFSNI</sequence>
<dbReference type="AlphaFoldDB" id="A0A6C0I131"/>